<keyword evidence="1" id="KW-1133">Transmembrane helix</keyword>
<name>A0A9Q1KDI9_9CARY</name>
<feature type="transmembrane region" description="Helical" evidence="1">
    <location>
        <begin position="29"/>
        <end position="50"/>
    </location>
</feature>
<accession>A0A9Q1KDI9</accession>
<dbReference type="AlphaFoldDB" id="A0A9Q1KDI9"/>
<evidence type="ECO:0000313" key="2">
    <source>
        <dbReference type="EMBL" id="KAJ8440853.1"/>
    </source>
</evidence>
<keyword evidence="1" id="KW-0812">Transmembrane</keyword>
<dbReference type="PANTHER" id="PTHR37172">
    <property type="entry name" value="TRANSMEMBRANE PROTEIN"/>
    <property type="match status" value="1"/>
</dbReference>
<dbReference type="Proteomes" id="UP001153076">
    <property type="component" value="Unassembled WGS sequence"/>
</dbReference>
<feature type="transmembrane region" description="Helical" evidence="1">
    <location>
        <begin position="121"/>
        <end position="140"/>
    </location>
</feature>
<evidence type="ECO:0000256" key="1">
    <source>
        <dbReference type="SAM" id="Phobius"/>
    </source>
</evidence>
<dbReference type="EMBL" id="JAKOGI010000183">
    <property type="protein sequence ID" value="KAJ8440853.1"/>
    <property type="molecule type" value="Genomic_DNA"/>
</dbReference>
<feature type="transmembrane region" description="Helical" evidence="1">
    <location>
        <begin position="82"/>
        <end position="100"/>
    </location>
</feature>
<keyword evidence="3" id="KW-1185">Reference proteome</keyword>
<keyword evidence="1" id="KW-0472">Membrane</keyword>
<comment type="caution">
    <text evidence="2">The sequence shown here is derived from an EMBL/GenBank/DDBJ whole genome shotgun (WGS) entry which is preliminary data.</text>
</comment>
<evidence type="ECO:0008006" key="4">
    <source>
        <dbReference type="Google" id="ProtNLM"/>
    </source>
</evidence>
<evidence type="ECO:0000313" key="3">
    <source>
        <dbReference type="Proteomes" id="UP001153076"/>
    </source>
</evidence>
<protein>
    <recommendedName>
        <fullName evidence="4">Transmembrane protein</fullName>
    </recommendedName>
</protein>
<sequence>MCWKIWENKNKGCSNNLEMIDHHPIFVRGFYLLSITLLSLLLPLSFLLLARLSSAHYLLSLGSEPPRKSLLCSLFLYSNPNLLHVLVAFVSLATLINGLMGRIGPLSEPSRPVFRPRLHAAWILLCTLQGCVALGIEASIKAGVNGAGFGEGRSMVSKVVFFLGLHETMIHWARIIVRPVVDDTVFGGPREEWGAERWALAACFGALSWWRLRGEVDALAGVVVAKRDIMMKIELGDFLGWWLYYMTVVIGIIRIMKGIIWLMMIPFIRRQIEDDYAIDIRESEHKDEDRGWRWECFADYLPNEAMQSIGSFELGPEGEIEDRGEMVPND</sequence>
<reference evidence="2" key="1">
    <citation type="submission" date="2022-04" db="EMBL/GenBank/DDBJ databases">
        <title>Carnegiea gigantea Genome sequencing and assembly v2.</title>
        <authorList>
            <person name="Copetti D."/>
            <person name="Sanderson M.J."/>
            <person name="Burquez A."/>
            <person name="Wojciechowski M.F."/>
        </authorList>
    </citation>
    <scope>NUCLEOTIDE SEQUENCE</scope>
    <source>
        <strain evidence="2">SGP5-SGP5p</strain>
        <tissue evidence="2">Aerial part</tissue>
    </source>
</reference>
<dbReference type="PANTHER" id="PTHR37172:SF3">
    <property type="entry name" value="TRANSMEMBRANE PROTEIN"/>
    <property type="match status" value="1"/>
</dbReference>
<organism evidence="2 3">
    <name type="scientific">Carnegiea gigantea</name>
    <dbReference type="NCBI Taxonomy" id="171969"/>
    <lineage>
        <taxon>Eukaryota</taxon>
        <taxon>Viridiplantae</taxon>
        <taxon>Streptophyta</taxon>
        <taxon>Embryophyta</taxon>
        <taxon>Tracheophyta</taxon>
        <taxon>Spermatophyta</taxon>
        <taxon>Magnoliopsida</taxon>
        <taxon>eudicotyledons</taxon>
        <taxon>Gunneridae</taxon>
        <taxon>Pentapetalae</taxon>
        <taxon>Caryophyllales</taxon>
        <taxon>Cactineae</taxon>
        <taxon>Cactaceae</taxon>
        <taxon>Cactoideae</taxon>
        <taxon>Echinocereeae</taxon>
        <taxon>Carnegiea</taxon>
    </lineage>
</organism>
<proteinExistence type="predicted"/>
<gene>
    <name evidence="2" type="ORF">Cgig2_000741</name>
</gene>
<dbReference type="OrthoDB" id="1913803at2759"/>
<feature type="transmembrane region" description="Helical" evidence="1">
    <location>
        <begin position="241"/>
        <end position="262"/>
    </location>
</feature>